<comment type="caution">
    <text evidence="1">The sequence shown here is derived from an EMBL/GenBank/DDBJ whole genome shotgun (WGS) entry which is preliminary data.</text>
</comment>
<dbReference type="Gene3D" id="3.90.1720.10">
    <property type="entry name" value="endopeptidase domain like (from Nostoc punctiforme)"/>
    <property type="match status" value="1"/>
</dbReference>
<proteinExistence type="predicted"/>
<evidence type="ECO:0000313" key="1">
    <source>
        <dbReference type="EMBL" id="MBP2242730.1"/>
    </source>
</evidence>
<dbReference type="EMBL" id="JAGIKZ010000026">
    <property type="protein sequence ID" value="MBP2242730.1"/>
    <property type="molecule type" value="Genomic_DNA"/>
</dbReference>
<evidence type="ECO:0000313" key="2">
    <source>
        <dbReference type="Proteomes" id="UP001519293"/>
    </source>
</evidence>
<name>A0ABS4RK51_9BACI</name>
<organism evidence="1 2">
    <name type="scientific">Cytobacillus eiseniae</name>
    <dbReference type="NCBI Taxonomy" id="762947"/>
    <lineage>
        <taxon>Bacteria</taxon>
        <taxon>Bacillati</taxon>
        <taxon>Bacillota</taxon>
        <taxon>Bacilli</taxon>
        <taxon>Bacillales</taxon>
        <taxon>Bacillaceae</taxon>
        <taxon>Cytobacillus</taxon>
    </lineage>
</organism>
<dbReference type="RefSeq" id="WP_066400183.1">
    <property type="nucleotide sequence ID" value="NZ_JAGIKZ010000026.1"/>
</dbReference>
<sequence>MEENKVYIIFTDTGTLFTKLIKLYTKKPLNHVSISFDKQLTNIFSFGRKKPYNPFIGGFVRERIAEGLFKNAKCEVYSYSLSEWEYNQMQTKVSQMEAEKELYKYNLLGLFAIMLNYNLDRKKAFFCSEFVATVLNEKKGLLSKSPSLCTPQDLLSMNELELIYKGKLIYYPHQENENMVEDDFHFGKSILYKSPDFS</sequence>
<keyword evidence="2" id="KW-1185">Reference proteome</keyword>
<gene>
    <name evidence="1" type="ORF">J2Z40_003310</name>
</gene>
<reference evidence="1 2" key="1">
    <citation type="submission" date="2021-03" db="EMBL/GenBank/DDBJ databases">
        <title>Genomic Encyclopedia of Type Strains, Phase IV (KMG-IV): sequencing the most valuable type-strain genomes for metagenomic binning, comparative biology and taxonomic classification.</title>
        <authorList>
            <person name="Goeker M."/>
        </authorList>
    </citation>
    <scope>NUCLEOTIDE SEQUENCE [LARGE SCALE GENOMIC DNA]</scope>
    <source>
        <strain evidence="1 2">DSM 26675</strain>
    </source>
</reference>
<dbReference type="Proteomes" id="UP001519293">
    <property type="component" value="Unassembled WGS sequence"/>
</dbReference>
<protein>
    <submittedName>
        <fullName evidence="1">Uncharacterized protein</fullName>
    </submittedName>
</protein>
<accession>A0ABS4RK51</accession>
<dbReference type="InterPro" id="IPR038765">
    <property type="entry name" value="Papain-like_cys_pep_sf"/>
</dbReference>
<dbReference type="SUPFAM" id="SSF54001">
    <property type="entry name" value="Cysteine proteinases"/>
    <property type="match status" value="1"/>
</dbReference>